<comment type="caution">
    <text evidence="2">The sequence shown here is derived from an EMBL/GenBank/DDBJ whole genome shotgun (WGS) entry which is preliminary data.</text>
</comment>
<dbReference type="AlphaFoldDB" id="A0A1Q8CGD0"/>
<proteinExistence type="predicted"/>
<gene>
    <name evidence="2" type="ORF">BU204_27560</name>
</gene>
<dbReference type="PANTHER" id="PTHR42779:SF1">
    <property type="entry name" value="PROTEIN YNJB"/>
    <property type="match status" value="1"/>
</dbReference>
<evidence type="ECO:0000313" key="2">
    <source>
        <dbReference type="EMBL" id="OLF13425.1"/>
    </source>
</evidence>
<dbReference type="InterPro" id="IPR006059">
    <property type="entry name" value="SBP"/>
</dbReference>
<feature type="signal peptide" evidence="1">
    <location>
        <begin position="1"/>
        <end position="18"/>
    </location>
</feature>
<dbReference type="SUPFAM" id="SSF53850">
    <property type="entry name" value="Periplasmic binding protein-like II"/>
    <property type="match status" value="1"/>
</dbReference>
<dbReference type="Pfam" id="PF13416">
    <property type="entry name" value="SBP_bac_8"/>
    <property type="match status" value="1"/>
</dbReference>
<feature type="chain" id="PRO_5038633162" evidence="1">
    <location>
        <begin position="19"/>
        <end position="400"/>
    </location>
</feature>
<dbReference type="STRING" id="1912961.BU204_27560"/>
<evidence type="ECO:0000256" key="1">
    <source>
        <dbReference type="SAM" id="SignalP"/>
    </source>
</evidence>
<keyword evidence="1" id="KW-0732">Signal</keyword>
<sequence length="400" mass="43872">MRRKTLVPAVLAALVVLAACGAPEENTPSDAPSSVPDKPSEPVELNILDVAGNLQLTQGMIDEFVHHHPDIVSKVNYTKATAPEMPGKLQAEQRGGTSQTHLVLTGTDGLASVIEQELVLELLPEFESRFPDLEENYLPAAADMHELAQGQGITVTFYPSGPLLEYDPDKVPDPPGTAQELLDWAKAHPGKFQYAQPANSGPGRTFLMGLPYILGDEDPKDPEQGWDRTWEYLAELGKYVDYYPKGTTDTMKNLANGTVNIVATTTGWDINPRVLGTVPAKMEVTTLEGFHWVTDAHYAVVPRGVSEDVLSANLALVQWMLQPEQQAKAYDNGYFYPGPAVRDVTLDMAPAESQEAIERFGRPEYEQLIAEHPQEISLPAEQQVAAFQRWDREIGSGKTG</sequence>
<dbReference type="Proteomes" id="UP000185596">
    <property type="component" value="Unassembled WGS sequence"/>
</dbReference>
<name>A0A1Q8CGD0_9PSEU</name>
<dbReference type="EMBL" id="MSIE01000056">
    <property type="protein sequence ID" value="OLF13425.1"/>
    <property type="molecule type" value="Genomic_DNA"/>
</dbReference>
<keyword evidence="3" id="KW-1185">Reference proteome</keyword>
<dbReference type="OrthoDB" id="3239593at2"/>
<dbReference type="PANTHER" id="PTHR42779">
    <property type="entry name" value="PROTEIN YNJB"/>
    <property type="match status" value="1"/>
</dbReference>
<evidence type="ECO:0000313" key="3">
    <source>
        <dbReference type="Proteomes" id="UP000185596"/>
    </source>
</evidence>
<dbReference type="PROSITE" id="PS51257">
    <property type="entry name" value="PROKAR_LIPOPROTEIN"/>
    <property type="match status" value="1"/>
</dbReference>
<dbReference type="Gene3D" id="3.40.190.10">
    <property type="entry name" value="Periplasmic binding protein-like II"/>
    <property type="match status" value="2"/>
</dbReference>
<protein>
    <submittedName>
        <fullName evidence="2">ABC transporter substrate-binding protein</fullName>
    </submittedName>
</protein>
<reference evidence="2 3" key="1">
    <citation type="submission" date="2016-12" db="EMBL/GenBank/DDBJ databases">
        <title>The draft genome sequence of Actinophytocola sp. 11-183.</title>
        <authorList>
            <person name="Wang W."/>
            <person name="Yuan L."/>
        </authorList>
    </citation>
    <scope>NUCLEOTIDE SEQUENCE [LARGE SCALE GENOMIC DNA]</scope>
    <source>
        <strain evidence="2 3">11-183</strain>
    </source>
</reference>
<dbReference type="RefSeq" id="WP_075128671.1">
    <property type="nucleotide sequence ID" value="NZ_MSIE01000056.1"/>
</dbReference>
<organism evidence="2 3">
    <name type="scientific">Actinophytocola xanthii</name>
    <dbReference type="NCBI Taxonomy" id="1912961"/>
    <lineage>
        <taxon>Bacteria</taxon>
        <taxon>Bacillati</taxon>
        <taxon>Actinomycetota</taxon>
        <taxon>Actinomycetes</taxon>
        <taxon>Pseudonocardiales</taxon>
        <taxon>Pseudonocardiaceae</taxon>
    </lineage>
</organism>
<accession>A0A1Q8CGD0</accession>